<dbReference type="OrthoDB" id="7210452at2"/>
<feature type="signal peptide" evidence="3">
    <location>
        <begin position="1"/>
        <end position="24"/>
    </location>
</feature>
<name>A0A2P7SQI1_9HYPH</name>
<evidence type="ECO:0000313" key="6">
    <source>
        <dbReference type="Proteomes" id="UP000241229"/>
    </source>
</evidence>
<dbReference type="InterPro" id="IPR008397">
    <property type="entry name" value="Alginate_lyase_dom"/>
</dbReference>
<dbReference type="SUPFAM" id="SSF48230">
    <property type="entry name" value="Chondroitin AC/alginate lyase"/>
    <property type="match status" value="1"/>
</dbReference>
<evidence type="ECO:0000259" key="4">
    <source>
        <dbReference type="Pfam" id="PF05426"/>
    </source>
</evidence>
<evidence type="ECO:0000313" key="5">
    <source>
        <dbReference type="EMBL" id="PSJ64718.1"/>
    </source>
</evidence>
<dbReference type="Gene3D" id="1.50.10.100">
    <property type="entry name" value="Chondroitin AC/alginate lyase"/>
    <property type="match status" value="1"/>
</dbReference>
<protein>
    <recommendedName>
        <fullName evidence="4">Alginate lyase domain-containing protein</fullName>
    </recommendedName>
</protein>
<feature type="chain" id="PRO_5015115149" description="Alginate lyase domain-containing protein" evidence="3">
    <location>
        <begin position="25"/>
        <end position="329"/>
    </location>
</feature>
<evidence type="ECO:0000256" key="2">
    <source>
        <dbReference type="ARBA" id="ARBA00023239"/>
    </source>
</evidence>
<comment type="caution">
    <text evidence="5">The sequence shown here is derived from an EMBL/GenBank/DDBJ whole genome shotgun (WGS) entry which is preliminary data.</text>
</comment>
<evidence type="ECO:0000256" key="3">
    <source>
        <dbReference type="SAM" id="SignalP"/>
    </source>
</evidence>
<evidence type="ECO:0000256" key="1">
    <source>
        <dbReference type="ARBA" id="ARBA00022729"/>
    </source>
</evidence>
<organism evidence="5 6">
    <name type="scientific">Kumtagia ephedrae</name>
    <dbReference type="NCBI Taxonomy" id="2116701"/>
    <lineage>
        <taxon>Bacteria</taxon>
        <taxon>Pseudomonadati</taxon>
        <taxon>Pseudomonadota</taxon>
        <taxon>Alphaproteobacteria</taxon>
        <taxon>Hyphomicrobiales</taxon>
        <taxon>Phyllobacteriaceae</taxon>
        <taxon>Kumtagia</taxon>
    </lineage>
</organism>
<dbReference type="GO" id="GO:0042597">
    <property type="term" value="C:periplasmic space"/>
    <property type="evidence" value="ECO:0007669"/>
    <property type="project" value="InterPro"/>
</dbReference>
<dbReference type="AlphaFoldDB" id="A0A2P7SQI1"/>
<dbReference type="GO" id="GO:0016829">
    <property type="term" value="F:lyase activity"/>
    <property type="evidence" value="ECO:0007669"/>
    <property type="project" value="UniProtKB-KW"/>
</dbReference>
<dbReference type="Proteomes" id="UP000241229">
    <property type="component" value="Unassembled WGS sequence"/>
</dbReference>
<reference evidence="5 6" key="1">
    <citation type="submission" date="2018-03" db="EMBL/GenBank/DDBJ databases">
        <title>The draft genome of Mesorhizobium sp. 6GN-30.</title>
        <authorList>
            <person name="Liu L."/>
            <person name="Li L."/>
            <person name="Wang T."/>
            <person name="Zhang X."/>
            <person name="Liang L."/>
        </authorList>
    </citation>
    <scope>NUCLEOTIDE SEQUENCE [LARGE SCALE GENOMIC DNA]</scope>
    <source>
        <strain evidence="5 6">6GN30</strain>
    </source>
</reference>
<dbReference type="InterPro" id="IPR008929">
    <property type="entry name" value="Chondroitin_lyas"/>
</dbReference>
<dbReference type="PROSITE" id="PS51257">
    <property type="entry name" value="PROKAR_LIPOPROTEIN"/>
    <property type="match status" value="1"/>
</dbReference>
<dbReference type="EMBL" id="PXYK01000003">
    <property type="protein sequence ID" value="PSJ64718.1"/>
    <property type="molecule type" value="Genomic_DNA"/>
</dbReference>
<feature type="domain" description="Alginate lyase" evidence="4">
    <location>
        <begin position="35"/>
        <end position="266"/>
    </location>
</feature>
<proteinExistence type="predicted"/>
<dbReference type="Pfam" id="PF05426">
    <property type="entry name" value="Alginate_lyase"/>
    <property type="match status" value="1"/>
</dbReference>
<dbReference type="RefSeq" id="WP_106770762.1">
    <property type="nucleotide sequence ID" value="NZ_PXYK01000003.1"/>
</dbReference>
<sequence length="329" mass="35268">MRGGFAGSLLVLLLLAGGIGAASACPVPPDAVTELQTKNVYVDRQGSVADPEIAAENTAKRQSLERFLDLLIETTDKYGRTGDEADRRCAMGLVEAWAKEGSLLGSSFSAQADAVRVWAAGTIAASLIKLDFTNHEQPAIVKEWLSALARELLDYAERRVENRGAKARTNIYYWIGFAVAATGYLLDDPELTDWSKGVAEEALSSIQEDGTLPMELERGSKATSYHAFAAQALFGLTLVLTKSAGEPFVQDPRLARLMSLVDRAAKDPATLAGAAGAPQEPAAYARSWLRLYRTIAASPTPGLEAGKCPSLRRLGGNVCMLYDAMNDAR</sequence>
<gene>
    <name evidence="5" type="ORF">C7I84_03430</name>
</gene>
<accession>A0A2P7SQI1</accession>
<keyword evidence="2" id="KW-0456">Lyase</keyword>
<keyword evidence="6" id="KW-1185">Reference proteome</keyword>
<keyword evidence="1 3" id="KW-0732">Signal</keyword>